<dbReference type="STRING" id="93625.A0A409XGN6"/>
<comment type="caution">
    <text evidence="1">The sequence shown here is derived from an EMBL/GenBank/DDBJ whole genome shotgun (WGS) entry which is preliminary data.</text>
</comment>
<sequence length="154" mass="17241">MPSPVPFVQLLRQQSNFLPSTALLPTLHLYPLNDTWALKHVTLTNLHAKIRQQARSKMVSGEQSGFFDGKVLCRQHAEVWEEGGKGIKSPNGTFIYSERTSNEGHKADPFETKNDNVIEFGIDISGRDNKTIIHHKVAAHVMCMFTEQDAQVAA</sequence>
<gene>
    <name evidence="1" type="ORF">CVT25_009527</name>
</gene>
<keyword evidence="2" id="KW-1185">Reference proteome</keyword>
<name>A0A409XGN6_PSICY</name>
<dbReference type="PANTHER" id="PTHR15715:SF37">
    <property type="entry name" value="LD47843P"/>
    <property type="match status" value="1"/>
</dbReference>
<dbReference type="InParanoid" id="A0A409XGN6"/>
<dbReference type="InterPro" id="IPR051176">
    <property type="entry name" value="Cent_Immune-Sig_Mod"/>
</dbReference>
<proteinExistence type="predicted"/>
<dbReference type="GO" id="GO:0005737">
    <property type="term" value="C:cytoplasm"/>
    <property type="evidence" value="ECO:0007669"/>
    <property type="project" value="TreeGrafter"/>
</dbReference>
<dbReference type="EMBL" id="NHYD01001783">
    <property type="protein sequence ID" value="PPQ89914.1"/>
    <property type="molecule type" value="Genomic_DNA"/>
</dbReference>
<evidence type="ECO:0000313" key="2">
    <source>
        <dbReference type="Proteomes" id="UP000283269"/>
    </source>
</evidence>
<accession>A0A409XGN6</accession>
<protein>
    <submittedName>
        <fullName evidence="1">Uncharacterized protein</fullName>
    </submittedName>
</protein>
<dbReference type="PANTHER" id="PTHR15715">
    <property type="entry name" value="CENTROSOMAL PROTEIN OF 170 KDA"/>
    <property type="match status" value="1"/>
</dbReference>
<dbReference type="AlphaFoldDB" id="A0A409XGN6"/>
<dbReference type="Proteomes" id="UP000283269">
    <property type="component" value="Unassembled WGS sequence"/>
</dbReference>
<reference evidence="1 2" key="1">
    <citation type="journal article" date="2018" name="Evol. Lett.">
        <title>Horizontal gene cluster transfer increased hallucinogenic mushroom diversity.</title>
        <authorList>
            <person name="Reynolds H.T."/>
            <person name="Vijayakumar V."/>
            <person name="Gluck-Thaler E."/>
            <person name="Korotkin H.B."/>
            <person name="Matheny P.B."/>
            <person name="Slot J.C."/>
        </authorList>
    </citation>
    <scope>NUCLEOTIDE SEQUENCE [LARGE SCALE GENOMIC DNA]</scope>
    <source>
        <strain evidence="1 2">2631</strain>
    </source>
</reference>
<dbReference type="OrthoDB" id="687730at2759"/>
<evidence type="ECO:0000313" key="1">
    <source>
        <dbReference type="EMBL" id="PPQ89914.1"/>
    </source>
</evidence>
<organism evidence="1 2">
    <name type="scientific">Psilocybe cyanescens</name>
    <dbReference type="NCBI Taxonomy" id="93625"/>
    <lineage>
        <taxon>Eukaryota</taxon>
        <taxon>Fungi</taxon>
        <taxon>Dikarya</taxon>
        <taxon>Basidiomycota</taxon>
        <taxon>Agaricomycotina</taxon>
        <taxon>Agaricomycetes</taxon>
        <taxon>Agaricomycetidae</taxon>
        <taxon>Agaricales</taxon>
        <taxon>Agaricineae</taxon>
        <taxon>Strophariaceae</taxon>
        <taxon>Psilocybe</taxon>
    </lineage>
</organism>